<dbReference type="InterPro" id="IPR013879">
    <property type="entry name" value="DUF1761"/>
</dbReference>
<proteinExistence type="predicted"/>
<dbReference type="EMBL" id="JACXIY010000019">
    <property type="protein sequence ID" value="MBD2870297.1"/>
    <property type="molecule type" value="Genomic_DNA"/>
</dbReference>
<keyword evidence="1" id="KW-0472">Membrane</keyword>
<comment type="caution">
    <text evidence="2">The sequence shown here is derived from an EMBL/GenBank/DDBJ whole genome shotgun (WGS) entry which is preliminary data.</text>
</comment>
<reference evidence="2" key="1">
    <citation type="submission" date="2020-09" db="EMBL/GenBank/DDBJ databases">
        <title>A novel bacterium of genus Paenibacillus, isolated from South China Sea.</title>
        <authorList>
            <person name="Huang H."/>
            <person name="Mo K."/>
            <person name="Hu Y."/>
        </authorList>
    </citation>
    <scope>NUCLEOTIDE SEQUENCE</scope>
    <source>
        <strain evidence="2">IB182493</strain>
    </source>
</reference>
<dbReference type="Proteomes" id="UP000632125">
    <property type="component" value="Unassembled WGS sequence"/>
</dbReference>
<dbReference type="Pfam" id="PF08570">
    <property type="entry name" value="DUF1761"/>
    <property type="match status" value="1"/>
</dbReference>
<gene>
    <name evidence="2" type="ORF">IDH41_17090</name>
</gene>
<dbReference type="RefSeq" id="WP_190863108.1">
    <property type="nucleotide sequence ID" value="NZ_JACXIY010000019.1"/>
</dbReference>
<sequence length="134" mass="14183">MAISFADLNYWAVLAGAVFYMAFGALYFSPILFGGSWTRLNNIKDGHMSNPLIYVASTATAFLSSLLIAVLVQATSSDDPATGLATGLIVALAIALVYLKNAAFGLMPKKVYAIAVCEHAISFAALGLLHGLWH</sequence>
<keyword evidence="1" id="KW-0812">Transmembrane</keyword>
<keyword evidence="3" id="KW-1185">Reference proteome</keyword>
<evidence type="ECO:0000256" key="1">
    <source>
        <dbReference type="SAM" id="Phobius"/>
    </source>
</evidence>
<feature type="transmembrane region" description="Helical" evidence="1">
    <location>
        <begin position="81"/>
        <end position="99"/>
    </location>
</feature>
<dbReference type="AlphaFoldDB" id="A0A927CN22"/>
<feature type="transmembrane region" description="Helical" evidence="1">
    <location>
        <begin position="53"/>
        <end position="75"/>
    </location>
</feature>
<feature type="transmembrane region" description="Helical" evidence="1">
    <location>
        <begin position="12"/>
        <end position="33"/>
    </location>
</feature>
<evidence type="ECO:0000313" key="2">
    <source>
        <dbReference type="EMBL" id="MBD2870297.1"/>
    </source>
</evidence>
<accession>A0A927CN22</accession>
<keyword evidence="1" id="KW-1133">Transmembrane helix</keyword>
<protein>
    <submittedName>
        <fullName evidence="2">DUF1761 domain-containing protein</fullName>
    </submittedName>
</protein>
<name>A0A927CN22_9BACL</name>
<organism evidence="2 3">
    <name type="scientific">Paenibacillus arenilitoris</name>
    <dbReference type="NCBI Taxonomy" id="2772299"/>
    <lineage>
        <taxon>Bacteria</taxon>
        <taxon>Bacillati</taxon>
        <taxon>Bacillota</taxon>
        <taxon>Bacilli</taxon>
        <taxon>Bacillales</taxon>
        <taxon>Paenibacillaceae</taxon>
        <taxon>Paenibacillus</taxon>
    </lineage>
</organism>
<evidence type="ECO:0000313" key="3">
    <source>
        <dbReference type="Proteomes" id="UP000632125"/>
    </source>
</evidence>
<feature type="transmembrane region" description="Helical" evidence="1">
    <location>
        <begin position="111"/>
        <end position="133"/>
    </location>
</feature>